<keyword evidence="3" id="KW-1185">Reference proteome</keyword>
<dbReference type="EMBL" id="ATFF01000006">
    <property type="protein sequence ID" value="EPF31237.1"/>
    <property type="molecule type" value="Genomic_DNA"/>
</dbReference>
<protein>
    <recommendedName>
        <fullName evidence="1">Glycosyltransferase 2-like domain-containing protein</fullName>
    </recommendedName>
</protein>
<dbReference type="Gene3D" id="3.90.550.10">
    <property type="entry name" value="Spore Coat Polysaccharide Biosynthesis Protein SpsA, Chain A"/>
    <property type="match status" value="1"/>
</dbReference>
<gene>
    <name evidence="2" type="ORF">HMPREF9194_01580</name>
</gene>
<dbReference type="eggNOG" id="COG1215">
    <property type="taxonomic scope" value="Bacteria"/>
</dbReference>
<dbReference type="RefSeq" id="WP_016525848.1">
    <property type="nucleotide sequence ID" value="NZ_KE332518.1"/>
</dbReference>
<sequence>MKDVIALYNKKRSVFASGAAPCVPCAPAQDTAAPAQKMRPVAIVIPACAEYPDILDTFDSIERSIECARGESDGTRSGAANGGCTVICVVNNRTNASDEIKENNRTLIKAAVERGITVLDACSKGYELSEKEGVGTARRIGMDYALKNGADVIACMDADTLVSSEYICALHDFRLQCADALLCGKLPPAGAITGFTHQKAPDSDIQKAIDSYEFFIKEHGARLFKTKTPFYPYALGPSIVCSAWGYAASGGMPKLLSGEDFYFLQSLIKLNIQHAATAGQSTATAAGQNDAPPFVFPELTCTVHPQARLSQRTLFGTGQKLGALVEVRALVEANVLVGGSGKGLSAHTGGQAAGQSADPTAEQVAPPTAKGALLYPDFVYERIKDFIGLFYASADTADRSKAFLSECRSALPDVYDFLERERFPAVWEKMCLQNRKNRIGLERAFHIWFDGLKILRLIHFLMRA</sequence>
<feature type="domain" description="Glycosyltransferase 2-like" evidence="1">
    <location>
        <begin position="43"/>
        <end position="176"/>
    </location>
</feature>
<accession>S3KG71</accession>
<dbReference type="HOGENOM" id="CLU_572288_0_0_12"/>
<dbReference type="PATRIC" id="fig|1125699.3.peg.1591"/>
<dbReference type="OrthoDB" id="5391853at2"/>
<dbReference type="Proteomes" id="UP000014541">
    <property type="component" value="Unassembled WGS sequence"/>
</dbReference>
<evidence type="ECO:0000313" key="3">
    <source>
        <dbReference type="Proteomes" id="UP000014541"/>
    </source>
</evidence>
<evidence type="ECO:0000259" key="1">
    <source>
        <dbReference type="Pfam" id="PF00535"/>
    </source>
</evidence>
<dbReference type="InterPro" id="IPR001173">
    <property type="entry name" value="Glyco_trans_2-like"/>
</dbReference>
<name>S3KG71_TREMA</name>
<dbReference type="SUPFAM" id="SSF53448">
    <property type="entry name" value="Nucleotide-diphospho-sugar transferases"/>
    <property type="match status" value="1"/>
</dbReference>
<dbReference type="Pfam" id="PF00535">
    <property type="entry name" value="Glycos_transf_2"/>
    <property type="match status" value="1"/>
</dbReference>
<proteinExistence type="predicted"/>
<reference evidence="2 3" key="1">
    <citation type="submission" date="2013-04" db="EMBL/GenBank/DDBJ databases">
        <title>The Genome Sequence of Treponema maltophilum ATCC 51939.</title>
        <authorList>
            <consortium name="The Broad Institute Genomics Platform"/>
            <person name="Earl A."/>
            <person name="Ward D."/>
            <person name="Feldgarden M."/>
            <person name="Gevers D."/>
            <person name="Leonetti C."/>
            <person name="Blanton J.M."/>
            <person name="Dewhirst F.E."/>
            <person name="Izard J."/>
            <person name="Walker B."/>
            <person name="Young S."/>
            <person name="Zeng Q."/>
            <person name="Gargeya S."/>
            <person name="Fitzgerald M."/>
            <person name="Haas B."/>
            <person name="Abouelleil A."/>
            <person name="Allen A.W."/>
            <person name="Alvarado L."/>
            <person name="Arachchi H.M."/>
            <person name="Berlin A.M."/>
            <person name="Chapman S.B."/>
            <person name="Gainer-Dewar J."/>
            <person name="Goldberg J."/>
            <person name="Griggs A."/>
            <person name="Gujja S."/>
            <person name="Hansen M."/>
            <person name="Howarth C."/>
            <person name="Imamovic A."/>
            <person name="Ireland A."/>
            <person name="Larimer J."/>
            <person name="McCowan C."/>
            <person name="Murphy C."/>
            <person name="Pearson M."/>
            <person name="Poon T.W."/>
            <person name="Priest M."/>
            <person name="Roberts A."/>
            <person name="Saif S."/>
            <person name="Shea T."/>
            <person name="Sisk P."/>
            <person name="Sykes S."/>
            <person name="Wortman J."/>
            <person name="Nusbaum C."/>
            <person name="Birren B."/>
        </authorList>
    </citation>
    <scope>NUCLEOTIDE SEQUENCE [LARGE SCALE GENOMIC DNA]</scope>
    <source>
        <strain evidence="2 3">ATCC 51939</strain>
    </source>
</reference>
<dbReference type="InterPro" id="IPR029044">
    <property type="entry name" value="Nucleotide-diphossugar_trans"/>
</dbReference>
<dbReference type="STRING" id="1125699.HMPREF9194_01580"/>
<evidence type="ECO:0000313" key="2">
    <source>
        <dbReference type="EMBL" id="EPF31237.1"/>
    </source>
</evidence>
<dbReference type="AlphaFoldDB" id="S3KG71"/>
<comment type="caution">
    <text evidence="2">The sequence shown here is derived from an EMBL/GenBank/DDBJ whole genome shotgun (WGS) entry which is preliminary data.</text>
</comment>
<organism evidence="2 3">
    <name type="scientific">Treponema maltophilum ATCC 51939</name>
    <dbReference type="NCBI Taxonomy" id="1125699"/>
    <lineage>
        <taxon>Bacteria</taxon>
        <taxon>Pseudomonadati</taxon>
        <taxon>Spirochaetota</taxon>
        <taxon>Spirochaetia</taxon>
        <taxon>Spirochaetales</taxon>
        <taxon>Treponemataceae</taxon>
        <taxon>Treponema</taxon>
    </lineage>
</organism>